<comment type="similarity">
    <text evidence="1">Belongs to the DEFL family.</text>
</comment>
<evidence type="ECO:0008006" key="8">
    <source>
        <dbReference type="Google" id="ProtNLM"/>
    </source>
</evidence>
<dbReference type="AlphaFoldDB" id="A0A194YSI7"/>
<dbReference type="Proteomes" id="UP000000768">
    <property type="component" value="Chromosome 4"/>
</dbReference>
<proteinExistence type="inferred from homology"/>
<keyword evidence="4" id="KW-0611">Plant defense</keyword>
<dbReference type="GO" id="GO:0031640">
    <property type="term" value="P:killing of cells of another organism"/>
    <property type="evidence" value="ECO:0007669"/>
    <property type="project" value="UniProtKB-KW"/>
</dbReference>
<evidence type="ECO:0000256" key="1">
    <source>
        <dbReference type="ARBA" id="ARBA00006722"/>
    </source>
</evidence>
<evidence type="ECO:0000313" key="7">
    <source>
        <dbReference type="Proteomes" id="UP000000768"/>
    </source>
</evidence>
<protein>
    <recommendedName>
        <fullName evidence="8">Knottin scorpion toxin-like domain-containing protein</fullName>
    </recommendedName>
</protein>
<name>A0A194YSI7_SORBI</name>
<dbReference type="PANTHER" id="PTHR33830">
    <property type="entry name" value="DEFENSIN-LIKE PROTEIN 184-RELATED"/>
    <property type="match status" value="1"/>
</dbReference>
<sequence>MTMGTYHGALLLIIAIMLSTGICTAPMPAPTPALSSEASPPTKHTCLKVFAGSGCNRKACHDDCFTKLKGNGVCLRDVCWCSYACGSQLPPPPA</sequence>
<reference evidence="6 7" key="1">
    <citation type="journal article" date="2009" name="Nature">
        <title>The Sorghum bicolor genome and the diversification of grasses.</title>
        <authorList>
            <person name="Paterson A.H."/>
            <person name="Bowers J.E."/>
            <person name="Bruggmann R."/>
            <person name="Dubchak I."/>
            <person name="Grimwood J."/>
            <person name="Gundlach H."/>
            <person name="Haberer G."/>
            <person name="Hellsten U."/>
            <person name="Mitros T."/>
            <person name="Poliakov A."/>
            <person name="Schmutz J."/>
            <person name="Spannagl M."/>
            <person name="Tang H."/>
            <person name="Wang X."/>
            <person name="Wicker T."/>
            <person name="Bharti A.K."/>
            <person name="Chapman J."/>
            <person name="Feltus F.A."/>
            <person name="Gowik U."/>
            <person name="Grigoriev I.V."/>
            <person name="Lyons E."/>
            <person name="Maher C.A."/>
            <person name="Martis M."/>
            <person name="Narechania A."/>
            <person name="Otillar R.P."/>
            <person name="Penning B.W."/>
            <person name="Salamov A.A."/>
            <person name="Wang Y."/>
            <person name="Zhang L."/>
            <person name="Carpita N.C."/>
            <person name="Freeling M."/>
            <person name="Gingle A.R."/>
            <person name="Hash C.T."/>
            <person name="Keller B."/>
            <person name="Klein P."/>
            <person name="Kresovich S."/>
            <person name="McCann M.C."/>
            <person name="Ming R."/>
            <person name="Peterson D.G."/>
            <person name="Mehboob-ur-Rahman"/>
            <person name="Ware D."/>
            <person name="Westhoff P."/>
            <person name="Mayer K.F."/>
            <person name="Messing J."/>
            <person name="Rokhsar D.S."/>
        </authorList>
    </citation>
    <scope>NUCLEOTIDE SEQUENCE [LARGE SCALE GENOMIC DNA]</scope>
    <source>
        <strain evidence="7">cv. BTx623</strain>
    </source>
</reference>
<keyword evidence="2" id="KW-0929">Antimicrobial</keyword>
<reference evidence="7" key="2">
    <citation type="journal article" date="2018" name="Plant J.">
        <title>The Sorghum bicolor reference genome: improved assembly, gene annotations, a transcriptome atlas, and signatures of genome organization.</title>
        <authorList>
            <person name="McCormick R.F."/>
            <person name="Truong S.K."/>
            <person name="Sreedasyam A."/>
            <person name="Jenkins J."/>
            <person name="Shu S."/>
            <person name="Sims D."/>
            <person name="Kennedy M."/>
            <person name="Amirebrahimi M."/>
            <person name="Weers B.D."/>
            <person name="McKinley B."/>
            <person name="Mattison A."/>
            <person name="Morishige D.T."/>
            <person name="Grimwood J."/>
            <person name="Schmutz J."/>
            <person name="Mullet J.E."/>
        </authorList>
    </citation>
    <scope>NUCLEOTIDE SEQUENCE [LARGE SCALE GENOMIC DNA]</scope>
    <source>
        <strain evidence="7">cv. BTx623</strain>
    </source>
</reference>
<evidence type="ECO:0000313" key="6">
    <source>
        <dbReference type="EMBL" id="KXG31203.1"/>
    </source>
</evidence>
<dbReference type="Pfam" id="PF07333">
    <property type="entry name" value="SLR1-BP"/>
    <property type="match status" value="1"/>
</dbReference>
<dbReference type="GO" id="GO:0050832">
    <property type="term" value="P:defense response to fungus"/>
    <property type="evidence" value="ECO:0007669"/>
    <property type="project" value="UniProtKB-KW"/>
</dbReference>
<evidence type="ECO:0000256" key="2">
    <source>
        <dbReference type="ARBA" id="ARBA00022529"/>
    </source>
</evidence>
<keyword evidence="7" id="KW-1185">Reference proteome</keyword>
<feature type="signal peptide" evidence="5">
    <location>
        <begin position="1"/>
        <end position="24"/>
    </location>
</feature>
<evidence type="ECO:0000256" key="4">
    <source>
        <dbReference type="ARBA" id="ARBA00022821"/>
    </source>
</evidence>
<keyword evidence="3" id="KW-0295">Fungicide</keyword>
<dbReference type="OMA" id="CLRDVCW"/>
<dbReference type="EMBL" id="CM000763">
    <property type="protein sequence ID" value="KXG31203.1"/>
    <property type="molecule type" value="Genomic_DNA"/>
</dbReference>
<dbReference type="PANTHER" id="PTHR33830:SF3">
    <property type="entry name" value="DEFENSIN-LIKE PROTEIN 127-RELATED"/>
    <property type="match status" value="1"/>
</dbReference>
<dbReference type="InterPro" id="IPR010851">
    <property type="entry name" value="DEFL"/>
</dbReference>
<feature type="chain" id="PRO_5008269034" description="Knottin scorpion toxin-like domain-containing protein" evidence="5">
    <location>
        <begin position="25"/>
        <end position="94"/>
    </location>
</feature>
<gene>
    <name evidence="6" type="ORF">SORBI_3004G316300</name>
</gene>
<keyword evidence="5" id="KW-0732">Signal</keyword>
<dbReference type="Gramene" id="KXG31203">
    <property type="protein sequence ID" value="KXG31203"/>
    <property type="gene ID" value="SORBI_3004G316300"/>
</dbReference>
<accession>A0A194YSI7</accession>
<evidence type="ECO:0000256" key="3">
    <source>
        <dbReference type="ARBA" id="ARBA00022577"/>
    </source>
</evidence>
<organism evidence="6 7">
    <name type="scientific">Sorghum bicolor</name>
    <name type="common">Sorghum</name>
    <name type="synonym">Sorghum vulgare</name>
    <dbReference type="NCBI Taxonomy" id="4558"/>
    <lineage>
        <taxon>Eukaryota</taxon>
        <taxon>Viridiplantae</taxon>
        <taxon>Streptophyta</taxon>
        <taxon>Embryophyta</taxon>
        <taxon>Tracheophyta</taxon>
        <taxon>Spermatophyta</taxon>
        <taxon>Magnoliopsida</taxon>
        <taxon>Liliopsida</taxon>
        <taxon>Poales</taxon>
        <taxon>Poaceae</taxon>
        <taxon>PACMAD clade</taxon>
        <taxon>Panicoideae</taxon>
        <taxon>Andropogonodae</taxon>
        <taxon>Andropogoneae</taxon>
        <taxon>Sorghinae</taxon>
        <taxon>Sorghum</taxon>
    </lineage>
</organism>
<dbReference type="InParanoid" id="A0A194YSI7"/>
<evidence type="ECO:0000256" key="5">
    <source>
        <dbReference type="SAM" id="SignalP"/>
    </source>
</evidence>